<evidence type="ECO:0000313" key="3">
    <source>
        <dbReference type="Proteomes" id="UP000694569"/>
    </source>
</evidence>
<reference evidence="2" key="2">
    <citation type="submission" date="2025-09" db="UniProtKB">
        <authorList>
            <consortium name="Ensembl"/>
        </authorList>
    </citation>
    <scope>IDENTIFICATION</scope>
</reference>
<dbReference type="PANTHER" id="PTHR21520:SF2">
    <property type="entry name" value="GLUTAMATE-RICH PROTEIN 2"/>
    <property type="match status" value="1"/>
</dbReference>
<evidence type="ECO:0000256" key="1">
    <source>
        <dbReference type="SAM" id="MobiDB-lite"/>
    </source>
</evidence>
<feature type="compositionally biased region" description="Acidic residues" evidence="1">
    <location>
        <begin position="91"/>
        <end position="122"/>
    </location>
</feature>
<feature type="region of interest" description="Disordered" evidence="1">
    <location>
        <begin position="75"/>
        <end position="130"/>
    </location>
</feature>
<dbReference type="Ensembl" id="ENSLLET00000051361.1">
    <property type="protein sequence ID" value="ENSLLEP00000049437.1"/>
    <property type="gene ID" value="ENSLLEG00000031124.1"/>
</dbReference>
<dbReference type="GeneTree" id="ENSGT00390000017846"/>
<dbReference type="Proteomes" id="UP000694569">
    <property type="component" value="Unplaced"/>
</dbReference>
<name>A0A8C5RA10_9ANUR</name>
<sequence length="149" mass="16506">MDVLSQVVQIASVKTGPEESSDDDDDSDGTILAPTELCAEFLKAVMEKDYKVAHKLCQMILLYEPENHEANAFSPLIEEMLRIEGERGDTDGDDSEETDEDSGESDDSGDTDEDSSDSDSSEDGSSRSCSKCRDLQIVLKSLFYWQLFD</sequence>
<proteinExistence type="predicted"/>
<feature type="compositionally biased region" description="Acidic residues" evidence="1">
    <location>
        <begin position="19"/>
        <end position="28"/>
    </location>
</feature>
<feature type="region of interest" description="Disordered" evidence="1">
    <location>
        <begin position="12"/>
        <end position="31"/>
    </location>
</feature>
<evidence type="ECO:0000313" key="2">
    <source>
        <dbReference type="Ensembl" id="ENSLLEP00000049437.1"/>
    </source>
</evidence>
<feature type="compositionally biased region" description="Basic and acidic residues" evidence="1">
    <location>
        <begin position="79"/>
        <end position="90"/>
    </location>
</feature>
<dbReference type="PANTHER" id="PTHR21520">
    <property type="entry name" value="GLUTAMATE-RICH PROTEIN 2"/>
    <property type="match status" value="1"/>
</dbReference>
<organism evidence="2 3">
    <name type="scientific">Leptobrachium leishanense</name>
    <name type="common">Leishan spiny toad</name>
    <dbReference type="NCBI Taxonomy" id="445787"/>
    <lineage>
        <taxon>Eukaryota</taxon>
        <taxon>Metazoa</taxon>
        <taxon>Chordata</taxon>
        <taxon>Craniata</taxon>
        <taxon>Vertebrata</taxon>
        <taxon>Euteleostomi</taxon>
        <taxon>Amphibia</taxon>
        <taxon>Batrachia</taxon>
        <taxon>Anura</taxon>
        <taxon>Pelobatoidea</taxon>
        <taxon>Megophryidae</taxon>
        <taxon>Leptobrachium</taxon>
    </lineage>
</organism>
<accession>A0A8C5RA10</accession>
<dbReference type="AlphaFoldDB" id="A0A8C5RA10"/>
<reference evidence="2" key="1">
    <citation type="submission" date="2025-08" db="UniProtKB">
        <authorList>
            <consortium name="Ensembl"/>
        </authorList>
    </citation>
    <scope>IDENTIFICATION</scope>
</reference>
<keyword evidence="3" id="KW-1185">Reference proteome</keyword>
<protein>
    <submittedName>
        <fullName evidence="2">Glutamate rich 2</fullName>
    </submittedName>
</protein>
<dbReference type="OrthoDB" id="9950633at2759"/>
<dbReference type="InterPro" id="IPR026703">
    <property type="entry name" value="ERICH2"/>
</dbReference>